<dbReference type="AlphaFoldDB" id="A0A934R2J6"/>
<dbReference type="RefSeq" id="WP_200350596.1">
    <property type="nucleotide sequence ID" value="NZ_BAABHZ010000008.1"/>
</dbReference>
<dbReference type="Proteomes" id="UP000600139">
    <property type="component" value="Unassembled WGS sequence"/>
</dbReference>
<gene>
    <name evidence="2" type="ORF">JIN84_08420</name>
</gene>
<reference evidence="2" key="1">
    <citation type="submission" date="2021-01" db="EMBL/GenBank/DDBJ databases">
        <title>Modified the classification status of verrucomicrobia.</title>
        <authorList>
            <person name="Feng X."/>
        </authorList>
    </citation>
    <scope>NUCLEOTIDE SEQUENCE</scope>
    <source>
        <strain evidence="2">JCM 18052</strain>
    </source>
</reference>
<protein>
    <submittedName>
        <fullName evidence="2">Uncharacterized protein</fullName>
    </submittedName>
</protein>
<organism evidence="2 3">
    <name type="scientific">Luteolibacter yonseiensis</name>
    <dbReference type="NCBI Taxonomy" id="1144680"/>
    <lineage>
        <taxon>Bacteria</taxon>
        <taxon>Pseudomonadati</taxon>
        <taxon>Verrucomicrobiota</taxon>
        <taxon>Verrucomicrobiia</taxon>
        <taxon>Verrucomicrobiales</taxon>
        <taxon>Verrucomicrobiaceae</taxon>
        <taxon>Luteolibacter</taxon>
    </lineage>
</organism>
<sequence>MSALTHSLSTLWSRFRWEILGYLVLVGLSCISNSSESRWSGGVASLRALGLYWITFRILLSEAGFSTHGGWRTRPFSRNSIFLSQVLLLFAILLPGWIAKALTIHHLFHPTGRQWGFLLESIRTTDVVPWLVFVLALKGFELLMRFQAQERARKVIWAFMIIVLVPAFFMPAVKNDGVGRSDSRYPKNLSQGILRQLPDATDLIGRWYDSGNMDSEFPQARLRARFPLAGRRSEVFSGLRLLSLDSTVEGFRSRVTLDLAAIHRGDLQWLGQAVPVLAYSDGTYAAALSCQISTEGFGGIASELRRAVYEIEFGSPLMLPENRHASPADFPAKEVLFFVEDGDAPLMPAAPEFVPRDGGPGRLHLRTLPDTVPLDLAVRQVIDSFDTHDNVPDSEVYFSGKLPREAMATVLAYHPWSDLAWDKVIRPFLRQQATEADKPALLQRMAIDPRLVPLFIEKGWLADALPILRQRAKERLPVDAASLMLLSGENDSALVADLAALAIRLDRGVGEVAAELRRNPAFDWPAFVSAGWKSRKYGRYDREGWLYARWSAELGDSSAFRRLAEKAAGGKKWENEQLSALVDGEHQDLIGYLRENIDRLKYDAGTRKWGL</sequence>
<feature type="transmembrane region" description="Helical" evidence="1">
    <location>
        <begin position="155"/>
        <end position="173"/>
    </location>
</feature>
<keyword evidence="1" id="KW-1133">Transmembrane helix</keyword>
<evidence type="ECO:0000313" key="3">
    <source>
        <dbReference type="Proteomes" id="UP000600139"/>
    </source>
</evidence>
<keyword evidence="1" id="KW-0812">Transmembrane</keyword>
<comment type="caution">
    <text evidence="2">The sequence shown here is derived from an EMBL/GenBank/DDBJ whole genome shotgun (WGS) entry which is preliminary data.</text>
</comment>
<evidence type="ECO:0000256" key="1">
    <source>
        <dbReference type="SAM" id="Phobius"/>
    </source>
</evidence>
<feature type="transmembrane region" description="Helical" evidence="1">
    <location>
        <begin position="19"/>
        <end position="35"/>
    </location>
</feature>
<proteinExistence type="predicted"/>
<accession>A0A934R2J6</accession>
<feature type="transmembrane region" description="Helical" evidence="1">
    <location>
        <begin position="81"/>
        <end position="107"/>
    </location>
</feature>
<name>A0A934R2J6_9BACT</name>
<evidence type="ECO:0000313" key="2">
    <source>
        <dbReference type="EMBL" id="MBK1815637.1"/>
    </source>
</evidence>
<feature type="transmembrane region" description="Helical" evidence="1">
    <location>
        <begin position="41"/>
        <end position="60"/>
    </location>
</feature>
<dbReference type="EMBL" id="JAENIK010000009">
    <property type="protein sequence ID" value="MBK1815637.1"/>
    <property type="molecule type" value="Genomic_DNA"/>
</dbReference>
<keyword evidence="3" id="KW-1185">Reference proteome</keyword>
<keyword evidence="1" id="KW-0472">Membrane</keyword>